<evidence type="ECO:0000313" key="1">
    <source>
        <dbReference type="EMBL" id="KAI3712178.1"/>
    </source>
</evidence>
<protein>
    <submittedName>
        <fullName evidence="1">Uncharacterized protein</fullName>
    </submittedName>
</protein>
<sequence length="67" mass="7000">MVVCSDQRNSGDGSPRSDGYEGDVAAATRGWRVRVERGGSFVLAGECLPDKDGGGHHGGCSEVVRVH</sequence>
<evidence type="ECO:0000313" key="2">
    <source>
        <dbReference type="Proteomes" id="UP001056120"/>
    </source>
</evidence>
<reference evidence="2" key="1">
    <citation type="journal article" date="2022" name="Mol. Ecol. Resour.">
        <title>The genomes of chicory, endive, great burdock and yacon provide insights into Asteraceae palaeo-polyploidization history and plant inulin production.</title>
        <authorList>
            <person name="Fan W."/>
            <person name="Wang S."/>
            <person name="Wang H."/>
            <person name="Wang A."/>
            <person name="Jiang F."/>
            <person name="Liu H."/>
            <person name="Zhao H."/>
            <person name="Xu D."/>
            <person name="Zhang Y."/>
        </authorList>
    </citation>
    <scope>NUCLEOTIDE SEQUENCE [LARGE SCALE GENOMIC DNA]</scope>
    <source>
        <strain evidence="2">cv. Yunnan</strain>
    </source>
</reference>
<name>A0ACB9AR39_9ASTR</name>
<accession>A0ACB9AR39</accession>
<comment type="caution">
    <text evidence="1">The sequence shown here is derived from an EMBL/GenBank/DDBJ whole genome shotgun (WGS) entry which is preliminary data.</text>
</comment>
<gene>
    <name evidence="1" type="ORF">L1987_70727</name>
</gene>
<dbReference type="Proteomes" id="UP001056120">
    <property type="component" value="Linkage Group LG24"/>
</dbReference>
<proteinExistence type="predicted"/>
<dbReference type="EMBL" id="CM042041">
    <property type="protein sequence ID" value="KAI3712178.1"/>
    <property type="molecule type" value="Genomic_DNA"/>
</dbReference>
<keyword evidence="2" id="KW-1185">Reference proteome</keyword>
<organism evidence="1 2">
    <name type="scientific">Smallanthus sonchifolius</name>
    <dbReference type="NCBI Taxonomy" id="185202"/>
    <lineage>
        <taxon>Eukaryota</taxon>
        <taxon>Viridiplantae</taxon>
        <taxon>Streptophyta</taxon>
        <taxon>Embryophyta</taxon>
        <taxon>Tracheophyta</taxon>
        <taxon>Spermatophyta</taxon>
        <taxon>Magnoliopsida</taxon>
        <taxon>eudicotyledons</taxon>
        <taxon>Gunneridae</taxon>
        <taxon>Pentapetalae</taxon>
        <taxon>asterids</taxon>
        <taxon>campanulids</taxon>
        <taxon>Asterales</taxon>
        <taxon>Asteraceae</taxon>
        <taxon>Asteroideae</taxon>
        <taxon>Heliantheae alliance</taxon>
        <taxon>Millerieae</taxon>
        <taxon>Smallanthus</taxon>
    </lineage>
</organism>
<reference evidence="1 2" key="2">
    <citation type="journal article" date="2022" name="Mol. Ecol. Resour.">
        <title>The genomes of chicory, endive, great burdock and yacon provide insights into Asteraceae paleo-polyploidization history and plant inulin production.</title>
        <authorList>
            <person name="Fan W."/>
            <person name="Wang S."/>
            <person name="Wang H."/>
            <person name="Wang A."/>
            <person name="Jiang F."/>
            <person name="Liu H."/>
            <person name="Zhao H."/>
            <person name="Xu D."/>
            <person name="Zhang Y."/>
        </authorList>
    </citation>
    <scope>NUCLEOTIDE SEQUENCE [LARGE SCALE GENOMIC DNA]</scope>
    <source>
        <strain evidence="2">cv. Yunnan</strain>
        <tissue evidence="1">Leaves</tissue>
    </source>
</reference>